<accession>A0ABQ8B1H4</accession>
<organism evidence="2 3">
    <name type="scientific">Brassica napus</name>
    <name type="common">Rape</name>
    <dbReference type="NCBI Taxonomy" id="3708"/>
    <lineage>
        <taxon>Eukaryota</taxon>
        <taxon>Viridiplantae</taxon>
        <taxon>Streptophyta</taxon>
        <taxon>Embryophyta</taxon>
        <taxon>Tracheophyta</taxon>
        <taxon>Spermatophyta</taxon>
        <taxon>Magnoliopsida</taxon>
        <taxon>eudicotyledons</taxon>
        <taxon>Gunneridae</taxon>
        <taxon>Pentapetalae</taxon>
        <taxon>rosids</taxon>
        <taxon>malvids</taxon>
        <taxon>Brassicales</taxon>
        <taxon>Brassicaceae</taxon>
        <taxon>Brassiceae</taxon>
        <taxon>Brassica</taxon>
    </lineage>
</organism>
<evidence type="ECO:0000256" key="1">
    <source>
        <dbReference type="SAM" id="MobiDB-lite"/>
    </source>
</evidence>
<reference evidence="2 3" key="1">
    <citation type="submission" date="2021-05" db="EMBL/GenBank/DDBJ databases">
        <title>Genome Assembly of Synthetic Allotetraploid Brassica napus Reveals Homoeologous Exchanges between Subgenomes.</title>
        <authorList>
            <person name="Davis J.T."/>
        </authorList>
    </citation>
    <scope>NUCLEOTIDE SEQUENCE [LARGE SCALE GENOMIC DNA]</scope>
    <source>
        <strain evidence="3">cv. Da-Ae</strain>
        <tissue evidence="2">Seedling</tissue>
    </source>
</reference>
<feature type="non-terminal residue" evidence="2">
    <location>
        <position position="1"/>
    </location>
</feature>
<proteinExistence type="predicted"/>
<comment type="caution">
    <text evidence="2">The sequence shown here is derived from an EMBL/GenBank/DDBJ whole genome shotgun (WGS) entry which is preliminary data.</text>
</comment>
<name>A0ABQ8B1H4_BRANA</name>
<evidence type="ECO:0000313" key="3">
    <source>
        <dbReference type="Proteomes" id="UP000824890"/>
    </source>
</evidence>
<sequence>KHQERERERKSDRVEGSDVRPARERACRRRSPSIFHRVIFYGFSYSSSFYRFVGALIRALSAVVFSGVINHQWRRCVWSNDASGWRMGVKLRLEGVSGDDVVELLSLGCTGGSIVGDGTGVRLLRGSVVDRSGGARERRFRLGS</sequence>
<dbReference type="Proteomes" id="UP000824890">
    <property type="component" value="Unassembled WGS sequence"/>
</dbReference>
<keyword evidence="3" id="KW-1185">Reference proteome</keyword>
<protein>
    <submittedName>
        <fullName evidence="2">Uncharacterized protein</fullName>
    </submittedName>
</protein>
<gene>
    <name evidence="2" type="ORF">HID58_048207</name>
</gene>
<evidence type="ECO:0000313" key="2">
    <source>
        <dbReference type="EMBL" id="KAH0898639.1"/>
    </source>
</evidence>
<dbReference type="EMBL" id="JAGKQM010000012">
    <property type="protein sequence ID" value="KAH0898639.1"/>
    <property type="molecule type" value="Genomic_DNA"/>
</dbReference>
<feature type="region of interest" description="Disordered" evidence="1">
    <location>
        <begin position="1"/>
        <end position="22"/>
    </location>
</feature>